<feature type="region of interest" description="Disordered" evidence="1">
    <location>
        <begin position="1"/>
        <end position="150"/>
    </location>
</feature>
<accession>L8H2U1</accession>
<dbReference type="KEGG" id="acan:ACA1_133720"/>
<organism evidence="3 4">
    <name type="scientific">Acanthamoeba castellanii (strain ATCC 30010 / Neff)</name>
    <dbReference type="NCBI Taxonomy" id="1257118"/>
    <lineage>
        <taxon>Eukaryota</taxon>
        <taxon>Amoebozoa</taxon>
        <taxon>Discosea</taxon>
        <taxon>Longamoebia</taxon>
        <taxon>Centramoebida</taxon>
        <taxon>Acanthamoebidae</taxon>
        <taxon>Acanthamoeba</taxon>
    </lineage>
</organism>
<feature type="compositionally biased region" description="Low complexity" evidence="1">
    <location>
        <begin position="119"/>
        <end position="130"/>
    </location>
</feature>
<name>L8H2U1_ACACF</name>
<dbReference type="CDD" id="cd00821">
    <property type="entry name" value="PH"/>
    <property type="match status" value="1"/>
</dbReference>
<dbReference type="RefSeq" id="XP_004341949.1">
    <property type="nucleotide sequence ID" value="XM_004341901.1"/>
</dbReference>
<dbReference type="PROSITE" id="PS50003">
    <property type="entry name" value="PH_DOMAIN"/>
    <property type="match status" value="1"/>
</dbReference>
<evidence type="ECO:0000313" key="3">
    <source>
        <dbReference type="EMBL" id="ELR19849.1"/>
    </source>
</evidence>
<feature type="domain" description="PH" evidence="2">
    <location>
        <begin position="162"/>
        <end position="273"/>
    </location>
</feature>
<dbReference type="InterPro" id="IPR011993">
    <property type="entry name" value="PH-like_dom_sf"/>
</dbReference>
<dbReference type="GeneID" id="14920681"/>
<dbReference type="SMART" id="SM00233">
    <property type="entry name" value="PH"/>
    <property type="match status" value="1"/>
</dbReference>
<dbReference type="Gene3D" id="2.30.29.30">
    <property type="entry name" value="Pleckstrin-homology domain (PH domain)/Phosphotyrosine-binding domain (PTB)"/>
    <property type="match status" value="1"/>
</dbReference>
<keyword evidence="4" id="KW-1185">Reference proteome</keyword>
<gene>
    <name evidence="3" type="ORF">ACA1_133720</name>
</gene>
<evidence type="ECO:0000259" key="2">
    <source>
        <dbReference type="PROSITE" id="PS50003"/>
    </source>
</evidence>
<feature type="compositionally biased region" description="Basic and acidic residues" evidence="1">
    <location>
        <begin position="1"/>
        <end position="23"/>
    </location>
</feature>
<protein>
    <recommendedName>
        <fullName evidence="2">PH domain-containing protein</fullName>
    </recommendedName>
</protein>
<evidence type="ECO:0000313" key="4">
    <source>
        <dbReference type="Proteomes" id="UP000011083"/>
    </source>
</evidence>
<dbReference type="SUPFAM" id="SSF50729">
    <property type="entry name" value="PH domain-like"/>
    <property type="match status" value="1"/>
</dbReference>
<dbReference type="Proteomes" id="UP000011083">
    <property type="component" value="Unassembled WGS sequence"/>
</dbReference>
<dbReference type="Pfam" id="PF00169">
    <property type="entry name" value="PH"/>
    <property type="match status" value="1"/>
</dbReference>
<reference evidence="3 4" key="1">
    <citation type="journal article" date="2013" name="Genome Biol.">
        <title>Genome of Acanthamoeba castellanii highlights extensive lateral gene transfer and early evolution of tyrosine kinase signaling.</title>
        <authorList>
            <person name="Clarke M."/>
            <person name="Lohan A.J."/>
            <person name="Liu B."/>
            <person name="Lagkouvardos I."/>
            <person name="Roy S."/>
            <person name="Zafar N."/>
            <person name="Bertelli C."/>
            <person name="Schilde C."/>
            <person name="Kianianmomeni A."/>
            <person name="Burglin T.R."/>
            <person name="Frech C."/>
            <person name="Turcotte B."/>
            <person name="Kopec K.O."/>
            <person name="Synnott J.M."/>
            <person name="Choo C."/>
            <person name="Paponov I."/>
            <person name="Finkler A."/>
            <person name="Soon Heng Tan C."/>
            <person name="Hutchins A.P."/>
            <person name="Weinmeier T."/>
            <person name="Rattei T."/>
            <person name="Chu J.S."/>
            <person name="Gimenez G."/>
            <person name="Irimia M."/>
            <person name="Rigden D.J."/>
            <person name="Fitzpatrick D.A."/>
            <person name="Lorenzo-Morales J."/>
            <person name="Bateman A."/>
            <person name="Chiu C.H."/>
            <person name="Tang P."/>
            <person name="Hegemann P."/>
            <person name="Fromm H."/>
            <person name="Raoult D."/>
            <person name="Greub G."/>
            <person name="Miranda-Saavedra D."/>
            <person name="Chen N."/>
            <person name="Nash P."/>
            <person name="Ginger M.L."/>
            <person name="Horn M."/>
            <person name="Schaap P."/>
            <person name="Caler L."/>
            <person name="Loftus B."/>
        </authorList>
    </citation>
    <scope>NUCLEOTIDE SEQUENCE [LARGE SCALE GENOMIC DNA]</scope>
    <source>
        <strain evidence="3 4">Neff</strain>
    </source>
</reference>
<dbReference type="InterPro" id="IPR001849">
    <property type="entry name" value="PH_domain"/>
</dbReference>
<sequence>MADEHGSDEERKSPDRDRGKERSGGGQSSRRRLTAPPARVEDRRERDDKKGGGGDRRSERRGDSSRSRERGSTSAHQSERDRDRAQGRHTDRQRRDNREREEEEEASRRLSRRSRSISDRGPASGSALGSDGDDGEPEAGGGRGTRQHHAQSVFNRNQIEAPMSMEGWMGWLSDGILFKRWKRYYFHLEYPFLNFYHEELPEGSKERAAVKPKGKISMRGSCLLDSNLAGDKKHADHAKTRFRVKGNGKEWVLEAESPIRKAAWADALRTHIEYANPAKSPNGVNYNCRANDDEDTSMCLNISLKHLTLVNLKTGKTSWTRPYWQLRTMQRPPTHPSELYLDFHAYGGTTKLTFTNATAQVVGACVAGIVGTHAEWKGIFPAEW</sequence>
<evidence type="ECO:0000256" key="1">
    <source>
        <dbReference type="SAM" id="MobiDB-lite"/>
    </source>
</evidence>
<dbReference type="VEuPathDB" id="AmoebaDB:ACA1_133720"/>
<dbReference type="EMBL" id="KB007930">
    <property type="protein sequence ID" value="ELR19849.1"/>
    <property type="molecule type" value="Genomic_DNA"/>
</dbReference>
<feature type="compositionally biased region" description="Basic and acidic residues" evidence="1">
    <location>
        <begin position="39"/>
        <end position="100"/>
    </location>
</feature>
<proteinExistence type="predicted"/>
<dbReference type="AlphaFoldDB" id="L8H2U1"/>